<dbReference type="InterPro" id="IPR010982">
    <property type="entry name" value="Lambda_DNA-bd_dom_sf"/>
</dbReference>
<proteinExistence type="predicted"/>
<gene>
    <name evidence="2" type="ORF">JDV76_03565</name>
</gene>
<dbReference type="SUPFAM" id="SSF47413">
    <property type="entry name" value="lambda repressor-like DNA-binding domains"/>
    <property type="match status" value="1"/>
</dbReference>
<accession>A0ABS0VUQ4</accession>
<evidence type="ECO:0000313" key="3">
    <source>
        <dbReference type="Proteomes" id="UP000625574"/>
    </source>
</evidence>
<reference evidence="2 3" key="1">
    <citation type="submission" date="2020-12" db="EMBL/GenBank/DDBJ databases">
        <title>Genome public.</title>
        <authorList>
            <person name="Sun Q."/>
        </authorList>
    </citation>
    <scope>NUCLEOTIDE SEQUENCE [LARGE SCALE GENOMIC DNA]</scope>
    <source>
        <strain evidence="2 3">CCM 8864</strain>
    </source>
</reference>
<dbReference type="EMBL" id="JAEIOT010000005">
    <property type="protein sequence ID" value="MBI9000049.1"/>
    <property type="molecule type" value="Genomic_DNA"/>
</dbReference>
<feature type="domain" description="HTH cro/C1-type" evidence="1">
    <location>
        <begin position="59"/>
        <end position="96"/>
    </location>
</feature>
<evidence type="ECO:0000259" key="1">
    <source>
        <dbReference type="PROSITE" id="PS50943"/>
    </source>
</evidence>
<evidence type="ECO:0000313" key="2">
    <source>
        <dbReference type="EMBL" id="MBI9000049.1"/>
    </source>
</evidence>
<organism evidence="2 3">
    <name type="scientific">Corynebacterium marambiense</name>
    <dbReference type="NCBI Taxonomy" id="2765364"/>
    <lineage>
        <taxon>Bacteria</taxon>
        <taxon>Bacillati</taxon>
        <taxon>Actinomycetota</taxon>
        <taxon>Actinomycetes</taxon>
        <taxon>Mycobacteriales</taxon>
        <taxon>Corynebacteriaceae</taxon>
        <taxon>Corynebacterium</taxon>
    </lineage>
</organism>
<dbReference type="RefSeq" id="WP_198735513.1">
    <property type="nucleotide sequence ID" value="NZ_JAEIOT010000005.1"/>
</dbReference>
<name>A0ABS0VUQ4_9CORY</name>
<dbReference type="Proteomes" id="UP000625574">
    <property type="component" value="Unassembled WGS sequence"/>
</dbReference>
<protein>
    <submittedName>
        <fullName evidence="2">Helix-turn-helix transcriptional regulator</fullName>
    </submittedName>
</protein>
<comment type="caution">
    <text evidence="2">The sequence shown here is derived from an EMBL/GenBank/DDBJ whole genome shotgun (WGS) entry which is preliminary data.</text>
</comment>
<dbReference type="Gene3D" id="1.10.260.40">
    <property type="entry name" value="lambda repressor-like DNA-binding domains"/>
    <property type="match status" value="1"/>
</dbReference>
<keyword evidence="3" id="KW-1185">Reference proteome</keyword>
<dbReference type="InterPro" id="IPR001387">
    <property type="entry name" value="Cro/C1-type_HTH"/>
</dbReference>
<dbReference type="CDD" id="cd00093">
    <property type="entry name" value="HTH_XRE"/>
    <property type="match status" value="1"/>
</dbReference>
<dbReference type="PROSITE" id="PS50943">
    <property type="entry name" value="HTH_CROC1"/>
    <property type="match status" value="1"/>
</dbReference>
<sequence length="245" mass="27285">MEQGGDGKTSGKQARDESARAWALKSAGVFGDAVKKRREDIPLTASELADRTRALGYPITRAAISKIENNLRNGKLDLAEVIVLSAALEVPPVAMIYTGLPNTLQDVLPDREVPAWDALRWFTGEANGLPEGWDPLFDLATGDAGALAMRYEYKAPPIYQRPENDEYRLIELCREFTRELHAAYKSTSAASFLHNTDPEWFERFKEVVDAADKRLSKITDQLELLGANLEEEPLQTFDEDEDGEG</sequence>